<dbReference type="Pfam" id="PF05345">
    <property type="entry name" value="He_PIG"/>
    <property type="match status" value="1"/>
</dbReference>
<feature type="chain" id="PRO_5032935239" evidence="2">
    <location>
        <begin position="19"/>
        <end position="921"/>
    </location>
</feature>
<feature type="compositionally biased region" description="Low complexity" evidence="1">
    <location>
        <begin position="863"/>
        <end position="881"/>
    </location>
</feature>
<dbReference type="AlphaFoldDB" id="A0A848LE34"/>
<dbReference type="Pfam" id="PF07995">
    <property type="entry name" value="GSDH"/>
    <property type="match status" value="1"/>
</dbReference>
<gene>
    <name evidence="4" type="ORF">HG543_21165</name>
</gene>
<evidence type="ECO:0000313" key="5">
    <source>
        <dbReference type="Proteomes" id="UP000518300"/>
    </source>
</evidence>
<dbReference type="RefSeq" id="WP_169346633.1">
    <property type="nucleotide sequence ID" value="NZ_JABBJJ010000096.1"/>
</dbReference>
<dbReference type="SUPFAM" id="SSF50952">
    <property type="entry name" value="Soluble quinoprotein glucose dehydrogenase"/>
    <property type="match status" value="1"/>
</dbReference>
<organism evidence="4 5">
    <name type="scientific">Pyxidicoccus fallax</name>
    <dbReference type="NCBI Taxonomy" id="394095"/>
    <lineage>
        <taxon>Bacteria</taxon>
        <taxon>Pseudomonadati</taxon>
        <taxon>Myxococcota</taxon>
        <taxon>Myxococcia</taxon>
        <taxon>Myxococcales</taxon>
        <taxon>Cystobacterineae</taxon>
        <taxon>Myxococcaceae</taxon>
        <taxon>Pyxidicoccus</taxon>
    </lineage>
</organism>
<dbReference type="SUPFAM" id="SSF49313">
    <property type="entry name" value="Cadherin-like"/>
    <property type="match status" value="1"/>
</dbReference>
<dbReference type="InterPro" id="IPR011042">
    <property type="entry name" value="6-blade_b-propeller_TolB-like"/>
</dbReference>
<dbReference type="InterPro" id="IPR013783">
    <property type="entry name" value="Ig-like_fold"/>
</dbReference>
<dbReference type="PANTHER" id="PTHR19328">
    <property type="entry name" value="HEDGEHOG-INTERACTING PROTEIN"/>
    <property type="match status" value="1"/>
</dbReference>
<dbReference type="GO" id="GO:0005509">
    <property type="term" value="F:calcium ion binding"/>
    <property type="evidence" value="ECO:0007669"/>
    <property type="project" value="InterPro"/>
</dbReference>
<name>A0A848LE34_9BACT</name>
<dbReference type="EMBL" id="JABBJJ010000096">
    <property type="protein sequence ID" value="NMO17350.1"/>
    <property type="molecule type" value="Genomic_DNA"/>
</dbReference>
<feature type="region of interest" description="Disordered" evidence="1">
    <location>
        <begin position="847"/>
        <end position="882"/>
    </location>
</feature>
<dbReference type="InterPro" id="IPR023366">
    <property type="entry name" value="ATP_synth_asu-like_sf"/>
</dbReference>
<reference evidence="4 5" key="1">
    <citation type="submission" date="2020-04" db="EMBL/GenBank/DDBJ databases">
        <title>Draft genome of Pyxidicoccus fallax type strain.</title>
        <authorList>
            <person name="Whitworth D.E."/>
        </authorList>
    </citation>
    <scope>NUCLEOTIDE SEQUENCE [LARGE SCALE GENOMIC DNA]</scope>
    <source>
        <strain evidence="4 5">DSM 14698</strain>
    </source>
</reference>
<evidence type="ECO:0000256" key="2">
    <source>
        <dbReference type="SAM" id="SignalP"/>
    </source>
</evidence>
<comment type="caution">
    <text evidence="4">The sequence shown here is derived from an EMBL/GenBank/DDBJ whole genome shotgun (WGS) entry which is preliminary data.</text>
</comment>
<evidence type="ECO:0000259" key="3">
    <source>
        <dbReference type="Pfam" id="PF07995"/>
    </source>
</evidence>
<dbReference type="Pfam" id="PF17957">
    <property type="entry name" value="Big_7"/>
    <property type="match status" value="1"/>
</dbReference>
<dbReference type="Gene3D" id="2.120.10.30">
    <property type="entry name" value="TolB, C-terminal domain"/>
    <property type="match status" value="1"/>
</dbReference>
<proteinExistence type="predicted"/>
<dbReference type="Gene3D" id="2.40.30.20">
    <property type="match status" value="1"/>
</dbReference>
<dbReference type="GO" id="GO:0016020">
    <property type="term" value="C:membrane"/>
    <property type="evidence" value="ECO:0007669"/>
    <property type="project" value="InterPro"/>
</dbReference>
<dbReference type="Proteomes" id="UP000518300">
    <property type="component" value="Unassembled WGS sequence"/>
</dbReference>
<evidence type="ECO:0000313" key="4">
    <source>
        <dbReference type="EMBL" id="NMO17350.1"/>
    </source>
</evidence>
<dbReference type="InterPro" id="IPR012938">
    <property type="entry name" value="Glc/Sorbosone_DH"/>
</dbReference>
<accession>A0A848LE34</accession>
<evidence type="ECO:0000256" key="1">
    <source>
        <dbReference type="SAM" id="MobiDB-lite"/>
    </source>
</evidence>
<feature type="domain" description="Glucose/Sorbosone dehydrogenase" evidence="3">
    <location>
        <begin position="38"/>
        <end position="266"/>
    </location>
</feature>
<keyword evidence="2" id="KW-0732">Signal</keyword>
<dbReference type="Gene3D" id="2.60.40.10">
    <property type="entry name" value="Immunoglobulins"/>
    <property type="match status" value="2"/>
</dbReference>
<dbReference type="PANTHER" id="PTHR19328:SF75">
    <property type="entry name" value="ALDOSE SUGAR DEHYDROGENASE YLII"/>
    <property type="match status" value="1"/>
</dbReference>
<dbReference type="InterPro" id="IPR015919">
    <property type="entry name" value="Cadherin-like_sf"/>
</dbReference>
<protein>
    <submittedName>
        <fullName evidence="4">PQQ-dependent sugar dehydrogenase</fullName>
    </submittedName>
</protein>
<dbReference type="InterPro" id="IPR011041">
    <property type="entry name" value="Quinoprot_gluc/sorb_DH_b-prop"/>
</dbReference>
<feature type="signal peptide" evidence="2">
    <location>
        <begin position="1"/>
        <end position="18"/>
    </location>
</feature>
<sequence>MRTFLLTSLCLLSTPVWAAVPAGFVETSYSSRAISPATGMAWAPDGSGRLFVTTKNGVVQVLSMKNGVLETQPGTSTLVTKVFATEPQVHTNSECGLIGIAFDPNYVANRYVYFFVTVSASEQRIVRYTDANSVGTARTEVIRGLPTAGNNHDGGGIGFGPDGKLYWAIGDLGNGTGVNNDLTSLASKVGRANLDGTPVNDNPHYDGVGPNNEYIWARGFRNPFTLTFQPSTGALWVNSVGTNYEQVFVVGRGKTAGYNQYENNQPANPEYIAPVVKYRTNGIDTRNLTASGAVRSGGVATFTTTDRHGFRKGERLTLENVSGFTGDVYVASVPSDTTFTVAQPGLPDATGGGGTAKTQALGGSITGGTFVDSTLFGPAYRGNFFFGDYNSGQVTRVTLAGDGSVATVDEWGTGFSGNVDMSMGPDGALYALGYTNGTLRRISPAQPGRKLVVSGLHPRVVEGGRASFTVRLSEAPTAPVTVRVVREVGGSEDLIVASESLTFGPTDWSVPQGVTLSAAEDEDSTPDTATFLVTAEGMDTVEVLATTIDDNSPRLVLSSNSVVVPENGTVTFDVSLSKQPSGNVTVTVARTEGDGDISVREGATLQFTRANWSTPRTVTLAAAPDADNVDGVATVTVAAAGLDARSVRVTEADDEPLAPTITSTPGLAAVVGAPYSYDVEARGRPTPTYALVEPVPSGMTIDAVSGLISWTPAAPGATEVSVRVGNGESPDATQTFTLITKADEPPRAILTRPEAGERVSGTTAEFFGDCQDDVGCTRAEFYVDGVLQYTDRRTDNHFHFGGEHNRWDTTTLTPGLHTVRFVVVDSAEMEGEVEVTVCVGDRSCEQAEPDAGTVTPDAGTVMPDAGTGTPDAGTGTPDAGTGVPGGVEDESGCGCGAAPVAPLAWMALAALALRRRRARGE</sequence>
<keyword evidence="5" id="KW-1185">Reference proteome</keyword>